<evidence type="ECO:0000256" key="1">
    <source>
        <dbReference type="SAM" id="Coils"/>
    </source>
</evidence>
<accession>A0A022R537</accession>
<gene>
    <name evidence="3" type="ORF">MIMGU_mgv1a017927mg</name>
</gene>
<proteinExistence type="predicted"/>
<feature type="region of interest" description="Disordered" evidence="2">
    <location>
        <begin position="267"/>
        <end position="288"/>
    </location>
</feature>
<feature type="region of interest" description="Disordered" evidence="2">
    <location>
        <begin position="363"/>
        <end position="385"/>
    </location>
</feature>
<evidence type="ECO:0000313" key="3">
    <source>
        <dbReference type="EMBL" id="EYU35361.1"/>
    </source>
</evidence>
<organism evidence="3 4">
    <name type="scientific">Erythranthe guttata</name>
    <name type="common">Yellow monkey flower</name>
    <name type="synonym">Mimulus guttatus</name>
    <dbReference type="NCBI Taxonomy" id="4155"/>
    <lineage>
        <taxon>Eukaryota</taxon>
        <taxon>Viridiplantae</taxon>
        <taxon>Streptophyta</taxon>
        <taxon>Embryophyta</taxon>
        <taxon>Tracheophyta</taxon>
        <taxon>Spermatophyta</taxon>
        <taxon>Magnoliopsida</taxon>
        <taxon>eudicotyledons</taxon>
        <taxon>Gunneridae</taxon>
        <taxon>Pentapetalae</taxon>
        <taxon>asterids</taxon>
        <taxon>lamiids</taxon>
        <taxon>Lamiales</taxon>
        <taxon>Phrymaceae</taxon>
        <taxon>Erythranthe</taxon>
    </lineage>
</organism>
<dbReference type="PANTHER" id="PTHR34451">
    <property type="entry name" value="PHD FINGER FAMILY PROTEIN"/>
    <property type="match status" value="1"/>
</dbReference>
<dbReference type="PANTHER" id="PTHR34451:SF7">
    <property type="entry name" value="PHD FINGER FAMILY PROTEIN"/>
    <property type="match status" value="1"/>
</dbReference>
<feature type="compositionally biased region" description="Low complexity" evidence="2">
    <location>
        <begin position="366"/>
        <end position="382"/>
    </location>
</feature>
<feature type="region of interest" description="Disordered" evidence="2">
    <location>
        <begin position="206"/>
        <end position="225"/>
    </location>
</feature>
<keyword evidence="4" id="KW-1185">Reference proteome</keyword>
<sequence length="409" mass="44391">MMLIKPDPNSSAAVPAPTVCGNCRVEERLLLLHHVRHRSVFLRLCTTCVLRLHSHNFCPTCFQVYPPPPPSNDGVRNCSKCYSVTHPHCADSAGGGGPTFPPASYVCPLCLHPDKPVFKLKSAKEANVDIGGGDDCTAMMMDRDSAKKFMAAAKIASASMNSAAAAAKGEAERRAKEAAVAKRRAKESLEHVARLVVKEKLQKKDDVLAPPGNPTGPTPGGIGVKMEREYNNKSLTVAVDEKIDNGADNSNQVLEALNAVELRENEEIANGENVGDLDEERNNDSGSDQLNFVDIESGDLNIQEEKLEDAKNEIEYTRKDNGVESNVSDKTCELSVGVRSCDFLDSFYRCRLNCSASVDMTTGSVRTGTRTEPGTGTGEKTGSVQVPHFRNREPTVRTVVLNLHIIKNK</sequence>
<feature type="coiled-coil region" evidence="1">
    <location>
        <begin position="293"/>
        <end position="320"/>
    </location>
</feature>
<protein>
    <submittedName>
        <fullName evidence="3">Uncharacterized protein</fullName>
    </submittedName>
</protein>
<dbReference type="AlphaFoldDB" id="A0A022R537"/>
<reference evidence="3 4" key="1">
    <citation type="journal article" date="2013" name="Proc. Natl. Acad. Sci. U.S.A.">
        <title>Fine-scale variation in meiotic recombination in Mimulus inferred from population shotgun sequencing.</title>
        <authorList>
            <person name="Hellsten U."/>
            <person name="Wright K.M."/>
            <person name="Jenkins J."/>
            <person name="Shu S."/>
            <person name="Yuan Y."/>
            <person name="Wessler S.R."/>
            <person name="Schmutz J."/>
            <person name="Willis J.H."/>
            <person name="Rokhsar D.S."/>
        </authorList>
    </citation>
    <scope>NUCLEOTIDE SEQUENCE [LARGE SCALE GENOMIC DNA]</scope>
    <source>
        <strain evidence="4">cv. DUN x IM62</strain>
    </source>
</reference>
<dbReference type="Proteomes" id="UP000030748">
    <property type="component" value="Unassembled WGS sequence"/>
</dbReference>
<keyword evidence="1" id="KW-0175">Coiled coil</keyword>
<dbReference type="eggNOG" id="ENOG502S2BS">
    <property type="taxonomic scope" value="Eukaryota"/>
</dbReference>
<evidence type="ECO:0000256" key="2">
    <source>
        <dbReference type="SAM" id="MobiDB-lite"/>
    </source>
</evidence>
<dbReference type="STRING" id="4155.A0A022R537"/>
<dbReference type="EMBL" id="KI630623">
    <property type="protein sequence ID" value="EYU35361.1"/>
    <property type="molecule type" value="Genomic_DNA"/>
</dbReference>
<name>A0A022R537_ERYGU</name>
<evidence type="ECO:0000313" key="4">
    <source>
        <dbReference type="Proteomes" id="UP000030748"/>
    </source>
</evidence>